<name>A0A165HM80_EXIGL</name>
<dbReference type="STRING" id="1314781.A0A165HM80"/>
<dbReference type="Proteomes" id="UP000077266">
    <property type="component" value="Unassembled WGS sequence"/>
</dbReference>
<dbReference type="GO" id="GO:0070449">
    <property type="term" value="C:elongin complex"/>
    <property type="evidence" value="ECO:0007669"/>
    <property type="project" value="InterPro"/>
</dbReference>
<dbReference type="GO" id="GO:0006368">
    <property type="term" value="P:transcription elongation by RNA polymerase II"/>
    <property type="evidence" value="ECO:0007669"/>
    <property type="project" value="InterPro"/>
</dbReference>
<gene>
    <name evidence="3" type="ORF">EXIGLDRAFT_836653</name>
</gene>
<protein>
    <recommendedName>
        <fullName evidence="5">Elongin-A</fullName>
    </recommendedName>
</protein>
<dbReference type="EMBL" id="KV426013">
    <property type="protein sequence ID" value="KZV92177.1"/>
    <property type="molecule type" value="Genomic_DNA"/>
</dbReference>
<dbReference type="InParanoid" id="A0A165HM80"/>
<accession>A0A165HM80</accession>
<keyword evidence="1" id="KW-0175">Coiled coil</keyword>
<feature type="compositionally biased region" description="Low complexity" evidence="2">
    <location>
        <begin position="229"/>
        <end position="262"/>
    </location>
</feature>
<evidence type="ECO:0008006" key="5">
    <source>
        <dbReference type="Google" id="ProtNLM"/>
    </source>
</evidence>
<evidence type="ECO:0000256" key="1">
    <source>
        <dbReference type="SAM" id="Coils"/>
    </source>
</evidence>
<dbReference type="InterPro" id="IPR010684">
    <property type="entry name" value="RNA_pol_II_trans_fac_SIII_A"/>
</dbReference>
<keyword evidence="4" id="KW-1185">Reference proteome</keyword>
<evidence type="ECO:0000313" key="3">
    <source>
        <dbReference type="EMBL" id="KZV92177.1"/>
    </source>
</evidence>
<dbReference type="PANTHER" id="PTHR15141:SF76">
    <property type="entry name" value="TRANSCRIPTION ELONGATION FACTOR B POLYPEPTIDE 3"/>
    <property type="match status" value="1"/>
</dbReference>
<proteinExistence type="predicted"/>
<dbReference type="Gene3D" id="6.10.250.3180">
    <property type="match status" value="1"/>
</dbReference>
<evidence type="ECO:0000313" key="4">
    <source>
        <dbReference type="Proteomes" id="UP000077266"/>
    </source>
</evidence>
<feature type="region of interest" description="Disordered" evidence="2">
    <location>
        <begin position="193"/>
        <end position="293"/>
    </location>
</feature>
<dbReference type="AlphaFoldDB" id="A0A165HM80"/>
<dbReference type="OrthoDB" id="21513at2759"/>
<feature type="coiled-coil region" evidence="1">
    <location>
        <begin position="131"/>
        <end position="165"/>
    </location>
</feature>
<organism evidence="3 4">
    <name type="scientific">Exidia glandulosa HHB12029</name>
    <dbReference type="NCBI Taxonomy" id="1314781"/>
    <lineage>
        <taxon>Eukaryota</taxon>
        <taxon>Fungi</taxon>
        <taxon>Dikarya</taxon>
        <taxon>Basidiomycota</taxon>
        <taxon>Agaricomycotina</taxon>
        <taxon>Agaricomycetes</taxon>
        <taxon>Auriculariales</taxon>
        <taxon>Exidiaceae</taxon>
        <taxon>Exidia</taxon>
    </lineage>
</organism>
<evidence type="ECO:0000256" key="2">
    <source>
        <dbReference type="SAM" id="MobiDB-lite"/>
    </source>
</evidence>
<dbReference type="Pfam" id="PF06881">
    <property type="entry name" value="Elongin_A"/>
    <property type="match status" value="1"/>
</dbReference>
<dbReference type="InterPro" id="IPR051870">
    <property type="entry name" value="Elongin-A_domain"/>
</dbReference>
<dbReference type="PANTHER" id="PTHR15141">
    <property type="entry name" value="TRANSCRIPTION ELONGATION FACTOR B POLYPEPTIDE 3"/>
    <property type="match status" value="1"/>
</dbReference>
<reference evidence="3 4" key="1">
    <citation type="journal article" date="2016" name="Mol. Biol. Evol.">
        <title>Comparative Genomics of Early-Diverging Mushroom-Forming Fungi Provides Insights into the Origins of Lignocellulose Decay Capabilities.</title>
        <authorList>
            <person name="Nagy L.G."/>
            <person name="Riley R."/>
            <person name="Tritt A."/>
            <person name="Adam C."/>
            <person name="Daum C."/>
            <person name="Floudas D."/>
            <person name="Sun H."/>
            <person name="Yadav J.S."/>
            <person name="Pangilinan J."/>
            <person name="Larsson K.H."/>
            <person name="Matsuura K."/>
            <person name="Barry K."/>
            <person name="Labutti K."/>
            <person name="Kuo R."/>
            <person name="Ohm R.A."/>
            <person name="Bhattacharya S.S."/>
            <person name="Shirouzu T."/>
            <person name="Yoshinaga Y."/>
            <person name="Martin F.M."/>
            <person name="Grigoriev I.V."/>
            <person name="Hibbett D.S."/>
        </authorList>
    </citation>
    <scope>NUCLEOTIDE SEQUENCE [LARGE SCALE GENOMIC DNA]</scope>
    <source>
        <strain evidence="3 4">HHB12029</strain>
    </source>
</reference>
<sequence length="293" mass="32697">MELSKPSHVSTQNNVQILQFRSVAFRPGALSDFTLTGHMAALQCPTLSQYCHRVVAKNIDFLDDIDNVPYHLLKPVLVTVSAQSLLRLERKAPHIALEDEGTPSVSYVWHALCLREFPSADLEDADPDSWRDFYQELKEEAESRIEQAASRMRHLRDEERALKRARQIVVTDKPPPARRGRGGPVRPKTLFEKTRKEARKASKIHTGMSMTVPPPPRSATIAFEPRRAPLPTSASTTAPSTSASPAHNMTLSPVRPISASPVRRPPASSPAKDPLAKLFMPKHRAYSQLPQRT</sequence>